<evidence type="ECO:0000256" key="12">
    <source>
        <dbReference type="ARBA" id="ARBA00036469"/>
    </source>
</evidence>
<dbReference type="InterPro" id="IPR001902">
    <property type="entry name" value="SLC26A/SulP_fam"/>
</dbReference>
<dbReference type="AlphaFoldDB" id="A0A8C5UJK6"/>
<comment type="catalytic activity">
    <reaction evidence="17">
        <text>oxalate(out) + 2 chloride(in) = oxalate(in) + 2 chloride(out)</text>
        <dbReference type="Rhea" id="RHEA:75095"/>
        <dbReference type="ChEBI" id="CHEBI:17996"/>
        <dbReference type="ChEBI" id="CHEBI:30623"/>
    </reaction>
</comment>
<feature type="transmembrane region" description="Helical" evidence="18">
    <location>
        <begin position="256"/>
        <end position="280"/>
    </location>
</feature>
<evidence type="ECO:0000256" key="18">
    <source>
        <dbReference type="SAM" id="Phobius"/>
    </source>
</evidence>
<feature type="transmembrane region" description="Helical" evidence="18">
    <location>
        <begin position="416"/>
        <end position="434"/>
    </location>
</feature>
<dbReference type="Ensembl" id="ENSMCST00000023293.1">
    <property type="protein sequence ID" value="ENSMCSP00000022716.1"/>
    <property type="gene ID" value="ENSMCSG00000015805.1"/>
</dbReference>
<organism evidence="20 21">
    <name type="scientific">Malurus cyaneus samueli</name>
    <dbReference type="NCBI Taxonomy" id="2593467"/>
    <lineage>
        <taxon>Eukaryota</taxon>
        <taxon>Metazoa</taxon>
        <taxon>Chordata</taxon>
        <taxon>Craniata</taxon>
        <taxon>Vertebrata</taxon>
        <taxon>Euteleostomi</taxon>
        <taxon>Archelosauria</taxon>
        <taxon>Archosauria</taxon>
        <taxon>Dinosauria</taxon>
        <taxon>Saurischia</taxon>
        <taxon>Theropoda</taxon>
        <taxon>Coelurosauria</taxon>
        <taxon>Aves</taxon>
        <taxon>Neognathae</taxon>
        <taxon>Neoaves</taxon>
        <taxon>Telluraves</taxon>
        <taxon>Australaves</taxon>
        <taxon>Passeriformes</taxon>
        <taxon>Meliphagoidea</taxon>
        <taxon>Maluridae</taxon>
        <taxon>Malurus</taxon>
    </lineage>
</organism>
<name>A0A8C5UJK6_9PASS</name>
<dbReference type="Gene3D" id="3.30.750.24">
    <property type="entry name" value="STAS domain"/>
    <property type="match status" value="1"/>
</dbReference>
<evidence type="ECO:0000256" key="11">
    <source>
        <dbReference type="ARBA" id="ARBA00030135"/>
    </source>
</evidence>
<keyword evidence="21" id="KW-1185">Reference proteome</keyword>
<keyword evidence="6" id="KW-0597">Phosphoprotein</keyword>
<evidence type="ECO:0000256" key="3">
    <source>
        <dbReference type="ARBA" id="ARBA00017873"/>
    </source>
</evidence>
<feature type="transmembrane region" description="Helical" evidence="18">
    <location>
        <begin position="214"/>
        <end position="236"/>
    </location>
</feature>
<evidence type="ECO:0000256" key="15">
    <source>
        <dbReference type="ARBA" id="ARBA00051018"/>
    </source>
</evidence>
<comment type="catalytic activity">
    <reaction evidence="12">
        <text>bromide(in) + chloride(out) = bromide(out) + chloride(in)</text>
        <dbReference type="Rhea" id="RHEA:75335"/>
        <dbReference type="ChEBI" id="CHEBI:15858"/>
        <dbReference type="ChEBI" id="CHEBI:17996"/>
    </reaction>
</comment>
<protein>
    <recommendedName>
        <fullName evidence="3">Sulfate transporter</fullName>
    </recommendedName>
    <alternativeName>
        <fullName evidence="11">Solute carrier family 26 member 2</fullName>
    </alternativeName>
</protein>
<keyword evidence="5" id="KW-1003">Cell membrane</keyword>
<evidence type="ECO:0000259" key="19">
    <source>
        <dbReference type="PROSITE" id="PS50801"/>
    </source>
</evidence>
<evidence type="ECO:0000256" key="17">
    <source>
        <dbReference type="ARBA" id="ARBA00051868"/>
    </source>
</evidence>
<evidence type="ECO:0000256" key="16">
    <source>
        <dbReference type="ARBA" id="ARBA00051523"/>
    </source>
</evidence>
<evidence type="ECO:0000256" key="10">
    <source>
        <dbReference type="ARBA" id="ARBA00023180"/>
    </source>
</evidence>
<evidence type="ECO:0000256" key="13">
    <source>
        <dbReference type="ARBA" id="ARBA00036514"/>
    </source>
</evidence>
<keyword evidence="10" id="KW-0325">Glycoprotein</keyword>
<comment type="similarity">
    <text evidence="2">Belongs to the SLC26A/SulP transporter (TC 2.A.53) family.</text>
</comment>
<comment type="catalytic activity">
    <reaction evidence="13">
        <text>oxalate(in) + sulfate(out) = oxalate(out) + sulfate(in)</text>
        <dbReference type="Rhea" id="RHEA:72275"/>
        <dbReference type="ChEBI" id="CHEBI:16189"/>
        <dbReference type="ChEBI" id="CHEBI:30623"/>
    </reaction>
</comment>
<dbReference type="InterPro" id="IPR011547">
    <property type="entry name" value="SLC26A/SulP_dom"/>
</dbReference>
<feature type="transmembrane region" description="Helical" evidence="18">
    <location>
        <begin position="478"/>
        <end position="507"/>
    </location>
</feature>
<sequence>KDLFDRTFGRDDEILLNTGKMERSLEATTMENTTSSCFLMERKALVKINRKEVMLAKLRKSCSCTPQKLKNFVMDFFPVLRWLPKYRCKEYIWGDIMSGLVIGIILVPQAIAYSLLAGLKPIYSLYTSFFANIIYFLMGTSRHVSVGIFSLISLMVGQVVDRELLLNDSFSNTTAFNLTIVGINAESLTFVAGVYQVLMGIFRLGFVSMYLSESVLDGFATGASLTILTAQVKYLFGIKIPRSQGHGMLVITWINIFRNISQANLCDVITSAICIVVLVTAKELGDKYKHKLKFPLPTELVVIAVATLVSHYGKLNEVYGSSVSGAIPTGFIPPKVPEFNLMLRVAVDALPLAIVSFVFTVSLSEMFAKKYAYTIRANQEMFAVGFCNIIPSFFHSFATSAALAKTLVKTSTGCQTQVSGVISAMVVLLVLLFLAPLFYSLQKCVLACIIIVSLRGALRKFRDVPARYHVNKMDTLVWVVTMSASALVSTEIGLLVGIVFSMLCIIVRTQRPRTALLGQIQDTNFYEDDLEYKNLSTVPKVKIFRFEAPLYYANRNYFLKSLYRLTNLDPNLEAARRKKYEKKEKQHLKKGNHRTVNGLGIGETTLQLVPKQIDFQALVVDCSSISFLDTTGVNTLKEILKDYKNLNISVLLACCNPSVIDSLKRGGYFGRDFECMQEMLFYSIHNAVLFAKDQKLPADCSV</sequence>
<dbReference type="NCBIfam" id="TIGR00815">
    <property type="entry name" value="sulP"/>
    <property type="match status" value="1"/>
</dbReference>
<dbReference type="Pfam" id="PF00916">
    <property type="entry name" value="Sulfate_transp"/>
    <property type="match status" value="1"/>
</dbReference>
<evidence type="ECO:0000256" key="7">
    <source>
        <dbReference type="ARBA" id="ARBA00022692"/>
    </source>
</evidence>
<evidence type="ECO:0000256" key="8">
    <source>
        <dbReference type="ARBA" id="ARBA00022989"/>
    </source>
</evidence>
<dbReference type="InterPro" id="IPR036513">
    <property type="entry name" value="STAS_dom_sf"/>
</dbReference>
<dbReference type="PROSITE" id="PS50801">
    <property type="entry name" value="STAS"/>
    <property type="match status" value="1"/>
</dbReference>
<feature type="transmembrane region" description="Helical" evidence="18">
    <location>
        <begin position="382"/>
        <end position="404"/>
    </location>
</feature>
<dbReference type="PANTHER" id="PTHR11814">
    <property type="entry name" value="SULFATE TRANSPORTER"/>
    <property type="match status" value="1"/>
</dbReference>
<evidence type="ECO:0000313" key="20">
    <source>
        <dbReference type="Ensembl" id="ENSMCSP00000022716.1"/>
    </source>
</evidence>
<dbReference type="Pfam" id="PF01740">
    <property type="entry name" value="STAS"/>
    <property type="match status" value="1"/>
</dbReference>
<keyword evidence="9 18" id="KW-0472">Membrane</keyword>
<dbReference type="SUPFAM" id="SSF52091">
    <property type="entry name" value="SpoIIaa-like"/>
    <property type="match status" value="1"/>
</dbReference>
<dbReference type="CDD" id="cd07042">
    <property type="entry name" value="STAS_SulP_like_sulfate_transporter"/>
    <property type="match status" value="1"/>
</dbReference>
<comment type="catalytic activity">
    <reaction evidence="14">
        <text>sulfate(out) + 2 chloride(in) = sulfate(in) + 2 chloride(out)</text>
        <dbReference type="Rhea" id="RHEA:75091"/>
        <dbReference type="ChEBI" id="CHEBI:16189"/>
        <dbReference type="ChEBI" id="CHEBI:17996"/>
    </reaction>
</comment>
<evidence type="ECO:0000256" key="14">
    <source>
        <dbReference type="ARBA" id="ARBA00050413"/>
    </source>
</evidence>
<proteinExistence type="inferred from homology"/>
<dbReference type="GO" id="GO:0008271">
    <property type="term" value="F:secondary active sulfate transmembrane transporter activity"/>
    <property type="evidence" value="ECO:0007669"/>
    <property type="project" value="InterPro"/>
</dbReference>
<dbReference type="InterPro" id="IPR018045">
    <property type="entry name" value="S04_transporter_CS"/>
</dbReference>
<feature type="transmembrane region" description="Helical" evidence="18">
    <location>
        <begin position="144"/>
        <end position="160"/>
    </location>
</feature>
<evidence type="ECO:0000256" key="5">
    <source>
        <dbReference type="ARBA" id="ARBA00022475"/>
    </source>
</evidence>
<dbReference type="Proteomes" id="UP000694560">
    <property type="component" value="Unplaced"/>
</dbReference>
<reference evidence="20" key="1">
    <citation type="submission" date="2025-08" db="UniProtKB">
        <authorList>
            <consortium name="Ensembl"/>
        </authorList>
    </citation>
    <scope>IDENTIFICATION</scope>
</reference>
<evidence type="ECO:0000256" key="1">
    <source>
        <dbReference type="ARBA" id="ARBA00004424"/>
    </source>
</evidence>
<reference evidence="20" key="2">
    <citation type="submission" date="2025-09" db="UniProtKB">
        <authorList>
            <consortium name="Ensembl"/>
        </authorList>
    </citation>
    <scope>IDENTIFICATION</scope>
</reference>
<evidence type="ECO:0000256" key="6">
    <source>
        <dbReference type="ARBA" id="ARBA00022553"/>
    </source>
</evidence>
<keyword evidence="7 18" id="KW-0812">Transmembrane</keyword>
<evidence type="ECO:0000256" key="2">
    <source>
        <dbReference type="ARBA" id="ARBA00008692"/>
    </source>
</evidence>
<feature type="transmembrane region" description="Helical" evidence="18">
    <location>
        <begin position="91"/>
        <end position="115"/>
    </location>
</feature>
<keyword evidence="8 18" id="KW-1133">Transmembrane helix</keyword>
<evidence type="ECO:0000256" key="9">
    <source>
        <dbReference type="ARBA" id="ARBA00023136"/>
    </source>
</evidence>
<dbReference type="InterPro" id="IPR002645">
    <property type="entry name" value="STAS_dom"/>
</dbReference>
<accession>A0A8C5UJK6</accession>
<feature type="domain" description="STAS" evidence="19">
    <location>
        <begin position="531"/>
        <end position="691"/>
    </location>
</feature>
<comment type="catalytic activity">
    <reaction evidence="16">
        <text>nitrate(in) + chloride(out) = nitrate(out) + chloride(in)</text>
        <dbReference type="Rhea" id="RHEA:75339"/>
        <dbReference type="ChEBI" id="CHEBI:17632"/>
        <dbReference type="ChEBI" id="CHEBI:17996"/>
    </reaction>
</comment>
<evidence type="ECO:0000313" key="21">
    <source>
        <dbReference type="Proteomes" id="UP000694560"/>
    </source>
</evidence>
<comment type="catalytic activity">
    <reaction evidence="15">
        <text>iodide(in) + chloride(out) = iodide(out) + chloride(in)</text>
        <dbReference type="Rhea" id="RHEA:72379"/>
        <dbReference type="ChEBI" id="CHEBI:16382"/>
        <dbReference type="ChEBI" id="CHEBI:17996"/>
    </reaction>
</comment>
<comment type="subcellular location">
    <subcellularLocation>
        <location evidence="1">Apical cell membrane</location>
        <topology evidence="1">Multi-pass membrane protein</topology>
    </subcellularLocation>
</comment>
<evidence type="ECO:0000256" key="4">
    <source>
        <dbReference type="ARBA" id="ARBA00022448"/>
    </source>
</evidence>
<dbReference type="FunFam" id="3.30.750.24:FF:000015">
    <property type="entry name" value="Sulfate transporter"/>
    <property type="match status" value="1"/>
</dbReference>
<dbReference type="GO" id="GO:0016324">
    <property type="term" value="C:apical plasma membrane"/>
    <property type="evidence" value="ECO:0007669"/>
    <property type="project" value="UniProtKB-SubCell"/>
</dbReference>
<keyword evidence="4" id="KW-0813">Transport</keyword>
<feature type="transmembrane region" description="Helical" evidence="18">
    <location>
        <begin position="341"/>
        <end position="361"/>
    </location>
</feature>
<feature type="transmembrane region" description="Helical" evidence="18">
    <location>
        <begin position="180"/>
        <end position="202"/>
    </location>
</feature>
<dbReference type="PROSITE" id="PS01130">
    <property type="entry name" value="SLC26A"/>
    <property type="match status" value="1"/>
</dbReference>